<name>A0AAN5IAB4_9BILA</name>
<dbReference type="EMBL" id="BTRK01000006">
    <property type="protein sequence ID" value="GMR56910.1"/>
    <property type="molecule type" value="Genomic_DNA"/>
</dbReference>
<sequence length="87" mass="9874">RVIFVCLLLLHVATAMGSLRDILGGSAHNLPKRDAISDSYRMRSCKAAEMAEKRLRGMDMRKMRIGKPSLINYHKFLQKYCSVFADA</sequence>
<organism evidence="2 3">
    <name type="scientific">Pristionchus mayeri</name>
    <dbReference type="NCBI Taxonomy" id="1317129"/>
    <lineage>
        <taxon>Eukaryota</taxon>
        <taxon>Metazoa</taxon>
        <taxon>Ecdysozoa</taxon>
        <taxon>Nematoda</taxon>
        <taxon>Chromadorea</taxon>
        <taxon>Rhabditida</taxon>
        <taxon>Rhabditina</taxon>
        <taxon>Diplogasteromorpha</taxon>
        <taxon>Diplogasteroidea</taxon>
        <taxon>Neodiplogasteridae</taxon>
        <taxon>Pristionchus</taxon>
    </lineage>
</organism>
<feature type="non-terminal residue" evidence="2">
    <location>
        <position position="1"/>
    </location>
</feature>
<protein>
    <submittedName>
        <fullName evidence="2">Uncharacterized protein</fullName>
    </submittedName>
</protein>
<evidence type="ECO:0000313" key="2">
    <source>
        <dbReference type="EMBL" id="GMR56910.1"/>
    </source>
</evidence>
<gene>
    <name evidence="2" type="ORF">PMAYCL1PPCAC_27105</name>
</gene>
<dbReference type="AlphaFoldDB" id="A0AAN5IAB4"/>
<comment type="caution">
    <text evidence="2">The sequence shown here is derived from an EMBL/GenBank/DDBJ whole genome shotgun (WGS) entry which is preliminary data.</text>
</comment>
<accession>A0AAN5IAB4</accession>
<keyword evidence="1" id="KW-0732">Signal</keyword>
<keyword evidence="3" id="KW-1185">Reference proteome</keyword>
<feature type="signal peptide" evidence="1">
    <location>
        <begin position="1"/>
        <end position="15"/>
    </location>
</feature>
<feature type="chain" id="PRO_5043016762" evidence="1">
    <location>
        <begin position="16"/>
        <end position="87"/>
    </location>
</feature>
<proteinExistence type="predicted"/>
<evidence type="ECO:0000256" key="1">
    <source>
        <dbReference type="SAM" id="SignalP"/>
    </source>
</evidence>
<reference evidence="3" key="1">
    <citation type="submission" date="2022-10" db="EMBL/GenBank/DDBJ databases">
        <title>Genome assembly of Pristionchus species.</title>
        <authorList>
            <person name="Yoshida K."/>
            <person name="Sommer R.J."/>
        </authorList>
    </citation>
    <scope>NUCLEOTIDE SEQUENCE [LARGE SCALE GENOMIC DNA]</scope>
    <source>
        <strain evidence="3">RS5460</strain>
    </source>
</reference>
<evidence type="ECO:0000313" key="3">
    <source>
        <dbReference type="Proteomes" id="UP001328107"/>
    </source>
</evidence>
<dbReference type="Proteomes" id="UP001328107">
    <property type="component" value="Unassembled WGS sequence"/>
</dbReference>